<sequence>MATGVPWISLQNRPTSLSAPSSSPPAPSNVSRGGFGHAMQLCVDFLGWLVCIRQAAAGGNASLREATLASPDRNGQVFGVSRSLSSILNRASTVSQLVEAWGRRENKVTPNEVYGTILHATGVLCKVEK</sequence>
<feature type="region of interest" description="Disordered" evidence="1">
    <location>
        <begin position="12"/>
        <end position="31"/>
    </location>
</feature>
<reference evidence="2 3" key="1">
    <citation type="submission" date="2017-10" db="EMBL/GenBank/DDBJ databases">
        <title>Comparative genomics in systemic dimorphic fungi from Ajellomycetaceae.</title>
        <authorList>
            <person name="Munoz J.F."/>
            <person name="Mcewen J.G."/>
            <person name="Clay O.K."/>
            <person name="Cuomo C.A."/>
        </authorList>
    </citation>
    <scope>NUCLEOTIDE SEQUENCE [LARGE SCALE GENOMIC DNA]</scope>
    <source>
        <strain evidence="2 3">UAMH130</strain>
    </source>
</reference>
<accession>A0A2B7WXT2</accession>
<gene>
    <name evidence="2" type="ORF">GX51_03681</name>
</gene>
<evidence type="ECO:0000256" key="1">
    <source>
        <dbReference type="SAM" id="MobiDB-lite"/>
    </source>
</evidence>
<proteinExistence type="predicted"/>
<dbReference type="Proteomes" id="UP000224080">
    <property type="component" value="Unassembled WGS sequence"/>
</dbReference>
<keyword evidence="3" id="KW-1185">Reference proteome</keyword>
<comment type="caution">
    <text evidence="2">The sequence shown here is derived from an EMBL/GenBank/DDBJ whole genome shotgun (WGS) entry which is preliminary data.</text>
</comment>
<evidence type="ECO:0000313" key="3">
    <source>
        <dbReference type="Proteomes" id="UP000224080"/>
    </source>
</evidence>
<name>A0A2B7WXT2_9EURO</name>
<protein>
    <submittedName>
        <fullName evidence="2">Uncharacterized protein</fullName>
    </submittedName>
</protein>
<dbReference type="EMBL" id="PDNC01000041">
    <property type="protein sequence ID" value="PGH04174.1"/>
    <property type="molecule type" value="Genomic_DNA"/>
</dbReference>
<evidence type="ECO:0000313" key="2">
    <source>
        <dbReference type="EMBL" id="PGH04174.1"/>
    </source>
</evidence>
<dbReference type="AlphaFoldDB" id="A0A2B7WXT2"/>
<organism evidence="2 3">
    <name type="scientific">Blastomyces parvus</name>
    <dbReference type="NCBI Taxonomy" id="2060905"/>
    <lineage>
        <taxon>Eukaryota</taxon>
        <taxon>Fungi</taxon>
        <taxon>Dikarya</taxon>
        <taxon>Ascomycota</taxon>
        <taxon>Pezizomycotina</taxon>
        <taxon>Eurotiomycetes</taxon>
        <taxon>Eurotiomycetidae</taxon>
        <taxon>Onygenales</taxon>
        <taxon>Ajellomycetaceae</taxon>
        <taxon>Blastomyces</taxon>
    </lineage>
</organism>